<name>A0ABP6L7M8_9ACTN</name>
<keyword evidence="2" id="KW-1185">Reference proteome</keyword>
<accession>A0ABP6L7M8</accession>
<evidence type="ECO:0000313" key="2">
    <source>
        <dbReference type="Proteomes" id="UP001501532"/>
    </source>
</evidence>
<gene>
    <name evidence="1" type="ORF">GCM10010448_13560</name>
</gene>
<proteinExistence type="predicted"/>
<dbReference type="EMBL" id="BAAAUF010000010">
    <property type="protein sequence ID" value="GAA3032780.1"/>
    <property type="molecule type" value="Genomic_DNA"/>
</dbReference>
<sequence length="73" mass="7449">MDTPFTIQEPAAVAAAVGSVCPYRSGAAVPTATVPEGPGTARAPLHNRCAAPVGAAPRVSSSSWAFTDRPWRS</sequence>
<reference evidence="2" key="1">
    <citation type="journal article" date="2019" name="Int. J. Syst. Evol. Microbiol.">
        <title>The Global Catalogue of Microorganisms (GCM) 10K type strain sequencing project: providing services to taxonomists for standard genome sequencing and annotation.</title>
        <authorList>
            <consortium name="The Broad Institute Genomics Platform"/>
            <consortium name="The Broad Institute Genome Sequencing Center for Infectious Disease"/>
            <person name="Wu L."/>
            <person name="Ma J."/>
        </authorList>
    </citation>
    <scope>NUCLEOTIDE SEQUENCE [LARGE SCALE GENOMIC DNA]</scope>
    <source>
        <strain evidence="2">JCM 9091</strain>
    </source>
</reference>
<dbReference type="Proteomes" id="UP001501532">
    <property type="component" value="Unassembled WGS sequence"/>
</dbReference>
<evidence type="ECO:0000313" key="1">
    <source>
        <dbReference type="EMBL" id="GAA3032780.1"/>
    </source>
</evidence>
<organism evidence="1 2">
    <name type="scientific">Streptomyces glomeratus</name>
    <dbReference type="NCBI Taxonomy" id="284452"/>
    <lineage>
        <taxon>Bacteria</taxon>
        <taxon>Bacillati</taxon>
        <taxon>Actinomycetota</taxon>
        <taxon>Actinomycetes</taxon>
        <taxon>Kitasatosporales</taxon>
        <taxon>Streptomycetaceae</taxon>
        <taxon>Streptomyces</taxon>
    </lineage>
</organism>
<protein>
    <submittedName>
        <fullName evidence="1">Uncharacterized protein</fullName>
    </submittedName>
</protein>
<comment type="caution">
    <text evidence="1">The sequence shown here is derived from an EMBL/GenBank/DDBJ whole genome shotgun (WGS) entry which is preliminary data.</text>
</comment>